<reference evidence="2 3" key="1">
    <citation type="submission" date="2017-03" db="EMBL/GenBank/DDBJ databases">
        <title>WGS assembly of Porphyra umbilicalis.</title>
        <authorList>
            <person name="Brawley S.H."/>
            <person name="Blouin N.A."/>
            <person name="Ficko-Blean E."/>
            <person name="Wheeler G.L."/>
            <person name="Lohr M."/>
            <person name="Goodson H.V."/>
            <person name="Jenkins J.W."/>
            <person name="Blaby-Haas C.E."/>
            <person name="Helliwell K.E."/>
            <person name="Chan C."/>
            <person name="Marriage T."/>
            <person name="Bhattacharya D."/>
            <person name="Klein A.S."/>
            <person name="Badis Y."/>
            <person name="Brodie J."/>
            <person name="Cao Y."/>
            <person name="Collen J."/>
            <person name="Dittami S.M."/>
            <person name="Gachon C.M."/>
            <person name="Green B.R."/>
            <person name="Karpowicz S."/>
            <person name="Kim J.W."/>
            <person name="Kudahl U."/>
            <person name="Lin S."/>
            <person name="Michel G."/>
            <person name="Mittag M."/>
            <person name="Olson B.J."/>
            <person name="Pangilinan J."/>
            <person name="Peng Y."/>
            <person name="Qiu H."/>
            <person name="Shu S."/>
            <person name="Singer J.T."/>
            <person name="Smith A.G."/>
            <person name="Sprecher B.N."/>
            <person name="Wagner V."/>
            <person name="Wang W."/>
            <person name="Wang Z.-Y."/>
            <person name="Yan J."/>
            <person name="Yarish C."/>
            <person name="Zoeuner-Riek S."/>
            <person name="Zhuang Y."/>
            <person name="Zou Y."/>
            <person name="Lindquist E.A."/>
            <person name="Grimwood J."/>
            <person name="Barry K."/>
            <person name="Rokhsar D.S."/>
            <person name="Schmutz J."/>
            <person name="Stiller J.W."/>
            <person name="Grossman A.R."/>
            <person name="Prochnik S.E."/>
        </authorList>
    </citation>
    <scope>NUCLEOTIDE SEQUENCE [LARGE SCALE GENOMIC DNA]</scope>
    <source>
        <strain evidence="2">4086291</strain>
    </source>
</reference>
<evidence type="ECO:0000313" key="2">
    <source>
        <dbReference type="EMBL" id="OSX79397.1"/>
    </source>
</evidence>
<sequence length="644" mass="68146">MGRNPLLTPTGLATHGSAKRKRARREEAVAAAGASALPPSSSVACGAPLLPASTATPSSDAVGRATTAEDARSLTPPLNVDAVDMVAASANRETSTTPLSTNYCDLLGWSVRGAIGAGPPPAGGSGGGSGSIVASSDDDSDGEVEPYVLPWERLISEEDSDEEPEAAGDGESAVEDGRVGATQSPSPNPEHLEPRAPPPLSIGMKQPQDLFAYFLLRGQNHASEGLYNIIRQGWNDEHPLPLPCANTLRYGVAPQVEAKWMLQTKTCTAQDKDGNVVAVRYVPPSEHVRRDFAFQGTFERFLASDARAEGMADLEPEFIDTPCCLQRVSHTLAPSGTVPVFQLDGQLFHVGQAVDVSLADGRVVPGAILVGASFLAAVSGLERHHGKHAGDLVLSVGSGHGGGCAGDGGDGGEVIVRHWHRTSFPSMSWASAVAEPMVTITRVELSAVQPEHHAIPNDESPPVGRPRRGFIDGMPYTTLYLRLNSDDFNPRTGKPASLGGVYMDYLLWLYADRCSSHAARTIAATPPGISSDVVLDAITSDVVTGATQGWVVETPDRKPLRVFADLVCFVGDYLQVSKTSKMMGSSATAPCSLCSYRLREHEGSRYGMEGSAADAELLRTTFRTSSVCRAFRDAWKGLHGSDEE</sequence>
<feature type="compositionally biased region" description="Acidic residues" evidence="1">
    <location>
        <begin position="157"/>
        <end position="174"/>
    </location>
</feature>
<feature type="compositionally biased region" description="Low complexity" evidence="1">
    <location>
        <begin position="29"/>
        <end position="44"/>
    </location>
</feature>
<feature type="region of interest" description="Disordered" evidence="1">
    <location>
        <begin position="117"/>
        <end position="144"/>
    </location>
</feature>
<evidence type="ECO:0000313" key="3">
    <source>
        <dbReference type="Proteomes" id="UP000218209"/>
    </source>
</evidence>
<proteinExistence type="predicted"/>
<protein>
    <submittedName>
        <fullName evidence="2">Uncharacterized protein</fullName>
    </submittedName>
</protein>
<dbReference type="Proteomes" id="UP000218209">
    <property type="component" value="Unassembled WGS sequence"/>
</dbReference>
<organism evidence="2 3">
    <name type="scientific">Porphyra umbilicalis</name>
    <name type="common">Purple laver</name>
    <name type="synonym">Red alga</name>
    <dbReference type="NCBI Taxonomy" id="2786"/>
    <lineage>
        <taxon>Eukaryota</taxon>
        <taxon>Rhodophyta</taxon>
        <taxon>Bangiophyceae</taxon>
        <taxon>Bangiales</taxon>
        <taxon>Bangiaceae</taxon>
        <taxon>Porphyra</taxon>
    </lineage>
</organism>
<name>A0A1X6PEV9_PORUM</name>
<feature type="region of interest" description="Disordered" evidence="1">
    <location>
        <begin position="1"/>
        <end position="73"/>
    </location>
</feature>
<gene>
    <name evidence="2" type="ORF">BU14_0077s0017</name>
</gene>
<accession>A0A1X6PEV9</accession>
<dbReference type="EMBL" id="KV918791">
    <property type="protein sequence ID" value="OSX79397.1"/>
    <property type="molecule type" value="Genomic_DNA"/>
</dbReference>
<feature type="region of interest" description="Disordered" evidence="1">
    <location>
        <begin position="156"/>
        <end position="203"/>
    </location>
</feature>
<evidence type="ECO:0000256" key="1">
    <source>
        <dbReference type="SAM" id="MobiDB-lite"/>
    </source>
</evidence>
<dbReference type="OrthoDB" id="10678928at2759"/>
<dbReference type="AlphaFoldDB" id="A0A1X6PEV9"/>
<keyword evidence="3" id="KW-1185">Reference proteome</keyword>